<evidence type="ECO:0000259" key="2">
    <source>
        <dbReference type="Pfam" id="PF22055"/>
    </source>
</evidence>
<dbReference type="CDD" id="cd16170">
    <property type="entry name" value="MvaT_DBD"/>
    <property type="match status" value="1"/>
</dbReference>
<protein>
    <submittedName>
        <fullName evidence="3">DNA-binding protein H-NS</fullName>
    </submittedName>
</protein>
<dbReference type="AlphaFoldDB" id="Q2SGZ3"/>
<dbReference type="NCBIfam" id="NF041859">
    <property type="entry name" value="silencer_MvaTU"/>
    <property type="match status" value="1"/>
</dbReference>
<feature type="domain" description="MvaT DNA-binding" evidence="2">
    <location>
        <begin position="78"/>
        <end position="114"/>
    </location>
</feature>
<evidence type="ECO:0000313" key="4">
    <source>
        <dbReference type="Proteomes" id="UP000000238"/>
    </source>
</evidence>
<keyword evidence="3" id="KW-0238">DNA-binding</keyword>
<feature type="region of interest" description="Disordered" evidence="1">
    <location>
        <begin position="62"/>
        <end position="98"/>
    </location>
</feature>
<proteinExistence type="predicted"/>
<dbReference type="Proteomes" id="UP000000238">
    <property type="component" value="Chromosome"/>
</dbReference>
<dbReference type="KEGG" id="hch:HCH_03326"/>
<dbReference type="OrthoDB" id="6367018at2"/>
<dbReference type="STRING" id="349521.HCH_03326"/>
<evidence type="ECO:0000313" key="3">
    <source>
        <dbReference type="EMBL" id="ABC30081.1"/>
    </source>
</evidence>
<name>Q2SGZ3_HAHCH</name>
<dbReference type="HOGENOM" id="CLU_164762_0_0_6"/>
<dbReference type="RefSeq" id="WP_011397150.1">
    <property type="nucleotide sequence ID" value="NC_007645.1"/>
</dbReference>
<keyword evidence="4" id="KW-1185">Reference proteome</keyword>
<organism evidence="3 4">
    <name type="scientific">Hahella chejuensis (strain KCTC 2396)</name>
    <dbReference type="NCBI Taxonomy" id="349521"/>
    <lineage>
        <taxon>Bacteria</taxon>
        <taxon>Pseudomonadati</taxon>
        <taxon>Pseudomonadota</taxon>
        <taxon>Gammaproteobacteria</taxon>
        <taxon>Oceanospirillales</taxon>
        <taxon>Hahellaceae</taxon>
        <taxon>Hahella</taxon>
    </lineage>
</organism>
<dbReference type="eggNOG" id="ENOG50337XI">
    <property type="taxonomic scope" value="Bacteria"/>
</dbReference>
<accession>Q2SGZ3</accession>
<dbReference type="InterPro" id="IPR035616">
    <property type="entry name" value="MvaT_DBD"/>
</dbReference>
<dbReference type="EMBL" id="CP000155">
    <property type="protein sequence ID" value="ABC30081.1"/>
    <property type="molecule type" value="Genomic_DNA"/>
</dbReference>
<dbReference type="Pfam" id="PF22055">
    <property type="entry name" value="MvaT_DBD"/>
    <property type="match status" value="1"/>
</dbReference>
<evidence type="ECO:0000256" key="1">
    <source>
        <dbReference type="SAM" id="MobiDB-lite"/>
    </source>
</evidence>
<sequence>MRKLNAYQNALAELEALQNKIASLEQSDELKKGLEFKKKLEALMSKYKMSSEDLLSMFGANAAPAKSSGKRRAPRPVKVYKNPKTGETVETRGGNHKTLNTWKQKYGKEKVESWLVS</sequence>
<dbReference type="GO" id="GO:0003677">
    <property type="term" value="F:DNA binding"/>
    <property type="evidence" value="ECO:0007669"/>
    <property type="project" value="UniProtKB-KW"/>
</dbReference>
<reference evidence="3 4" key="1">
    <citation type="journal article" date="2005" name="Nucleic Acids Res.">
        <title>Genomic blueprint of Hahella chejuensis, a marine microbe producing an algicidal agent.</title>
        <authorList>
            <person name="Jeong H."/>
            <person name="Yim J.H."/>
            <person name="Lee C."/>
            <person name="Choi S.-H."/>
            <person name="Park Y.K."/>
            <person name="Yoon S.H."/>
            <person name="Hur C.-G."/>
            <person name="Kang H.-Y."/>
            <person name="Kim D."/>
            <person name="Lee H.H."/>
            <person name="Park K.H."/>
            <person name="Park S.-H."/>
            <person name="Park H.-S."/>
            <person name="Lee H.K."/>
            <person name="Oh T.K."/>
            <person name="Kim J.F."/>
        </authorList>
    </citation>
    <scope>NUCLEOTIDE SEQUENCE [LARGE SCALE GENOMIC DNA]</scope>
    <source>
        <strain evidence="3 4">KCTC 2396</strain>
    </source>
</reference>
<gene>
    <name evidence="3" type="ordered locus">HCH_03326</name>
</gene>